<dbReference type="InterPro" id="IPR014710">
    <property type="entry name" value="RmlC-like_jellyroll"/>
</dbReference>
<dbReference type="GO" id="GO:0052621">
    <property type="term" value="F:diguanylate cyclase activity"/>
    <property type="evidence" value="ECO:0007669"/>
    <property type="project" value="UniProtKB-EC"/>
</dbReference>
<evidence type="ECO:0000259" key="6">
    <source>
        <dbReference type="PROSITE" id="PS50887"/>
    </source>
</evidence>
<dbReference type="CDD" id="cd01949">
    <property type="entry name" value="GGDEF"/>
    <property type="match status" value="1"/>
</dbReference>
<comment type="catalytic activity">
    <reaction evidence="4">
        <text>2 GTP = 3',3'-c-di-GMP + 2 diphosphate</text>
        <dbReference type="Rhea" id="RHEA:24898"/>
        <dbReference type="ChEBI" id="CHEBI:33019"/>
        <dbReference type="ChEBI" id="CHEBI:37565"/>
        <dbReference type="ChEBI" id="CHEBI:58805"/>
        <dbReference type="EC" id="2.7.7.65"/>
    </reaction>
</comment>
<dbReference type="PANTHER" id="PTHR45138:SF9">
    <property type="entry name" value="DIGUANYLATE CYCLASE DGCM-RELATED"/>
    <property type="match status" value="1"/>
</dbReference>
<dbReference type="InterPro" id="IPR018490">
    <property type="entry name" value="cNMP-bd_dom_sf"/>
</dbReference>
<organism evidence="7 8">
    <name type="scientific">Pseudomonas indica</name>
    <dbReference type="NCBI Taxonomy" id="137658"/>
    <lineage>
        <taxon>Bacteria</taxon>
        <taxon>Pseudomonadati</taxon>
        <taxon>Pseudomonadota</taxon>
        <taxon>Gammaproteobacteria</taxon>
        <taxon>Pseudomonadales</taxon>
        <taxon>Pseudomonadaceae</taxon>
        <taxon>Pseudomonas</taxon>
    </lineage>
</organism>
<dbReference type="EC" id="2.7.7.65" evidence="3"/>
<dbReference type="SUPFAM" id="SSF51206">
    <property type="entry name" value="cAMP-binding domain-like"/>
    <property type="match status" value="1"/>
</dbReference>
<dbReference type="InterPro" id="IPR000595">
    <property type="entry name" value="cNMP-bd_dom"/>
</dbReference>
<dbReference type="CDD" id="cd00038">
    <property type="entry name" value="CAP_ED"/>
    <property type="match status" value="1"/>
</dbReference>
<dbReference type="STRING" id="137658.SAMN05216186_12946"/>
<keyword evidence="8" id="KW-1185">Reference proteome</keyword>
<gene>
    <name evidence="7" type="ORF">SAMN05216186_12946</name>
</gene>
<dbReference type="Gene3D" id="3.30.70.270">
    <property type="match status" value="1"/>
</dbReference>
<dbReference type="SUPFAM" id="SSF55073">
    <property type="entry name" value="Nucleotide cyclase"/>
    <property type="match status" value="1"/>
</dbReference>
<feature type="domain" description="Cyclic nucleotide-binding" evidence="5">
    <location>
        <begin position="61"/>
        <end position="179"/>
    </location>
</feature>
<dbReference type="EMBL" id="FNFD01000029">
    <property type="protein sequence ID" value="SDL74676.1"/>
    <property type="molecule type" value="Genomic_DNA"/>
</dbReference>
<protein>
    <recommendedName>
        <fullName evidence="3">diguanylate cyclase</fullName>
        <ecNumber evidence="3">2.7.7.65</ecNumber>
    </recommendedName>
</protein>
<dbReference type="InterPro" id="IPR050469">
    <property type="entry name" value="Diguanylate_Cyclase"/>
</dbReference>
<comment type="cofactor">
    <cofactor evidence="1">
        <name>Mg(2+)</name>
        <dbReference type="ChEBI" id="CHEBI:18420"/>
    </cofactor>
</comment>
<evidence type="ECO:0000256" key="3">
    <source>
        <dbReference type="ARBA" id="ARBA00012528"/>
    </source>
</evidence>
<dbReference type="PANTHER" id="PTHR45138">
    <property type="entry name" value="REGULATORY COMPONENTS OF SENSORY TRANSDUCTION SYSTEM"/>
    <property type="match status" value="1"/>
</dbReference>
<dbReference type="NCBIfam" id="TIGR00254">
    <property type="entry name" value="GGDEF"/>
    <property type="match status" value="1"/>
</dbReference>
<evidence type="ECO:0000256" key="2">
    <source>
        <dbReference type="ARBA" id="ARBA00004533"/>
    </source>
</evidence>
<evidence type="ECO:0000313" key="7">
    <source>
        <dbReference type="EMBL" id="SDL74676.1"/>
    </source>
</evidence>
<dbReference type="AlphaFoldDB" id="A0A1G9MK57"/>
<dbReference type="InterPro" id="IPR000160">
    <property type="entry name" value="GGDEF_dom"/>
</dbReference>
<dbReference type="Pfam" id="PF00027">
    <property type="entry name" value="cNMP_binding"/>
    <property type="match status" value="1"/>
</dbReference>
<dbReference type="PROSITE" id="PS50887">
    <property type="entry name" value="GGDEF"/>
    <property type="match status" value="1"/>
</dbReference>
<evidence type="ECO:0000259" key="5">
    <source>
        <dbReference type="PROSITE" id="PS50042"/>
    </source>
</evidence>
<feature type="domain" description="GGDEF" evidence="6">
    <location>
        <begin position="224"/>
        <end position="355"/>
    </location>
</feature>
<proteinExistence type="predicted"/>
<dbReference type="SMART" id="SM00267">
    <property type="entry name" value="GGDEF"/>
    <property type="match status" value="1"/>
</dbReference>
<sequence>MVGPTFGKRCQNFGAGIMSKPVFATQGRYRDAYSHQPLHVLAAMKTAHWQENLQQIRHLRLFQNVAASSLKHLLKEFRACELEAGEILLSPFNRNQFLYLLLEGQLKVYLGSLDNQPVSTLEPGECAGEISFIDNDRPSAYVVANERSLVLRLHRQSLMTLFNESPQLMQNLLELLCERVRQGNRIILDTEQNANVDTLTGLFNRRWLEHVFQRESTRCAFNNQPMSMLMLDVDHFKAYNDQHGHLAGDYALCLVAHTLRNQLRPKDNMTRYGGEEFVILLPELGAAEARNIGERLRQSLEQVGTFYSPVGMLPGVTVSIGLAQMEASDSLEDLIARADAALYQAKQEGRNRLCG</sequence>
<accession>A0A1G9MK57</accession>
<evidence type="ECO:0000256" key="4">
    <source>
        <dbReference type="ARBA" id="ARBA00034247"/>
    </source>
</evidence>
<dbReference type="Gene3D" id="2.60.120.10">
    <property type="entry name" value="Jelly Rolls"/>
    <property type="match status" value="1"/>
</dbReference>
<dbReference type="InterPro" id="IPR029787">
    <property type="entry name" value="Nucleotide_cyclase"/>
</dbReference>
<dbReference type="GO" id="GO:1902201">
    <property type="term" value="P:negative regulation of bacterial-type flagellum-dependent cell motility"/>
    <property type="evidence" value="ECO:0007669"/>
    <property type="project" value="TreeGrafter"/>
</dbReference>
<reference evidence="7 8" key="1">
    <citation type="submission" date="2016-10" db="EMBL/GenBank/DDBJ databases">
        <authorList>
            <person name="de Groot N.N."/>
        </authorList>
    </citation>
    <scope>NUCLEOTIDE SEQUENCE [LARGE SCALE GENOMIC DNA]</scope>
    <source>
        <strain evidence="7 8">JCM 21544</strain>
    </source>
</reference>
<dbReference type="PROSITE" id="PS50042">
    <property type="entry name" value="CNMP_BINDING_3"/>
    <property type="match status" value="1"/>
</dbReference>
<dbReference type="Proteomes" id="UP000198706">
    <property type="component" value="Unassembled WGS sequence"/>
</dbReference>
<comment type="subcellular location">
    <subcellularLocation>
        <location evidence="2">Cell inner membrane</location>
    </subcellularLocation>
</comment>
<dbReference type="GO" id="GO:0043709">
    <property type="term" value="P:cell adhesion involved in single-species biofilm formation"/>
    <property type="evidence" value="ECO:0007669"/>
    <property type="project" value="TreeGrafter"/>
</dbReference>
<dbReference type="InterPro" id="IPR043128">
    <property type="entry name" value="Rev_trsase/Diguanyl_cyclase"/>
</dbReference>
<dbReference type="SMART" id="SM00100">
    <property type="entry name" value="cNMP"/>
    <property type="match status" value="1"/>
</dbReference>
<dbReference type="GO" id="GO:0005886">
    <property type="term" value="C:plasma membrane"/>
    <property type="evidence" value="ECO:0007669"/>
    <property type="project" value="UniProtKB-SubCell"/>
</dbReference>
<evidence type="ECO:0000256" key="1">
    <source>
        <dbReference type="ARBA" id="ARBA00001946"/>
    </source>
</evidence>
<dbReference type="FunFam" id="3.30.70.270:FF:000001">
    <property type="entry name" value="Diguanylate cyclase domain protein"/>
    <property type="match status" value="1"/>
</dbReference>
<name>A0A1G9MK57_9PSED</name>
<dbReference type="Pfam" id="PF00990">
    <property type="entry name" value="GGDEF"/>
    <property type="match status" value="1"/>
</dbReference>
<evidence type="ECO:0000313" key="8">
    <source>
        <dbReference type="Proteomes" id="UP000198706"/>
    </source>
</evidence>